<feature type="region of interest" description="Disordered" evidence="1">
    <location>
        <begin position="1"/>
        <end position="136"/>
    </location>
</feature>
<proteinExistence type="predicted"/>
<reference evidence="2 3" key="1">
    <citation type="submission" date="2017-04" db="EMBL/GenBank/DDBJ databases">
        <title>Genome Sequence of the Model Brown-Rot Fungus Postia placenta SB12.</title>
        <authorList>
            <consortium name="DOE Joint Genome Institute"/>
            <person name="Gaskell J."/>
            <person name="Kersten P."/>
            <person name="Larrondo L.F."/>
            <person name="Canessa P."/>
            <person name="Martinez D."/>
            <person name="Hibbett D."/>
            <person name="Schmoll M."/>
            <person name="Kubicek C.P."/>
            <person name="Martinez A.T."/>
            <person name="Yadav J."/>
            <person name="Master E."/>
            <person name="Magnuson J.K."/>
            <person name="James T."/>
            <person name="Yaver D."/>
            <person name="Berka R."/>
            <person name="Labutti K."/>
            <person name="Lipzen A."/>
            <person name="Aerts A."/>
            <person name="Barry K."/>
            <person name="Henrissat B."/>
            <person name="Blanchette R."/>
            <person name="Grigoriev I."/>
            <person name="Cullen D."/>
        </authorList>
    </citation>
    <scope>NUCLEOTIDE SEQUENCE [LARGE SCALE GENOMIC DNA]</scope>
    <source>
        <strain evidence="2 3">MAD-698-R-SB12</strain>
    </source>
</reference>
<evidence type="ECO:0000313" key="3">
    <source>
        <dbReference type="Proteomes" id="UP000194127"/>
    </source>
</evidence>
<name>A0A1X6MWI3_9APHY</name>
<feature type="compositionally biased region" description="Polar residues" evidence="1">
    <location>
        <begin position="83"/>
        <end position="100"/>
    </location>
</feature>
<feature type="compositionally biased region" description="Acidic residues" evidence="1">
    <location>
        <begin position="1"/>
        <end position="19"/>
    </location>
</feature>
<evidence type="ECO:0000256" key="1">
    <source>
        <dbReference type="SAM" id="MobiDB-lite"/>
    </source>
</evidence>
<dbReference type="STRING" id="670580.A0A1X6MWI3"/>
<dbReference type="OrthoDB" id="3056853at2759"/>
<dbReference type="Proteomes" id="UP000194127">
    <property type="component" value="Unassembled WGS sequence"/>
</dbReference>
<evidence type="ECO:0000313" key="2">
    <source>
        <dbReference type="EMBL" id="OSX60717.1"/>
    </source>
</evidence>
<dbReference type="RefSeq" id="XP_024337511.1">
    <property type="nucleotide sequence ID" value="XM_024486084.1"/>
</dbReference>
<feature type="compositionally biased region" description="Basic and acidic residues" evidence="1">
    <location>
        <begin position="125"/>
        <end position="136"/>
    </location>
</feature>
<dbReference type="EMBL" id="KZ110600">
    <property type="protein sequence ID" value="OSX60717.1"/>
    <property type="molecule type" value="Genomic_DNA"/>
</dbReference>
<keyword evidence="3" id="KW-1185">Reference proteome</keyword>
<dbReference type="GeneID" id="36331033"/>
<feature type="compositionally biased region" description="Basic and acidic residues" evidence="1">
    <location>
        <begin position="101"/>
        <end position="111"/>
    </location>
</feature>
<sequence length="136" mass="15056">MSDLDADLYGDLYGNDENEYAVPTEHPEEAGQPRSQEQLRAAEEPIKQIKPVSESTPPAAINSVSPTDTKPQPIPSHTDHTHSTISAYTSPPTQQIPTYQERQDSDYREVPPPRQDYSPGGSADRPVRPSEMKEEG</sequence>
<dbReference type="AlphaFoldDB" id="A0A1X6MWI3"/>
<accession>A0A1X6MWI3</accession>
<organism evidence="2 3">
    <name type="scientific">Postia placenta MAD-698-R-SB12</name>
    <dbReference type="NCBI Taxonomy" id="670580"/>
    <lineage>
        <taxon>Eukaryota</taxon>
        <taxon>Fungi</taxon>
        <taxon>Dikarya</taxon>
        <taxon>Basidiomycota</taxon>
        <taxon>Agaricomycotina</taxon>
        <taxon>Agaricomycetes</taxon>
        <taxon>Polyporales</taxon>
        <taxon>Adustoporiaceae</taxon>
        <taxon>Rhodonia</taxon>
    </lineage>
</organism>
<protein>
    <submittedName>
        <fullName evidence="2">Uncharacterized protein</fullName>
    </submittedName>
</protein>
<gene>
    <name evidence="2" type="ORF">POSPLADRAFT_1147619</name>
</gene>